<dbReference type="PANTHER" id="PTHR43792">
    <property type="entry name" value="GNAT FAMILY, PUTATIVE (AFU_ORTHOLOGUE AFUA_3G00765)-RELATED-RELATED"/>
    <property type="match status" value="1"/>
</dbReference>
<name>A0A077M7F8_9MICO</name>
<protein>
    <submittedName>
        <fullName evidence="3">Putative acetyltransferase</fullName>
    </submittedName>
</protein>
<dbReference type="InterPro" id="IPR016181">
    <property type="entry name" value="Acyl_CoA_acyltransferase"/>
</dbReference>
<dbReference type="GO" id="GO:0016747">
    <property type="term" value="F:acyltransferase activity, transferring groups other than amino-acyl groups"/>
    <property type="evidence" value="ECO:0007669"/>
    <property type="project" value="InterPro"/>
</dbReference>
<feature type="domain" description="N-acetyltransferase" evidence="1">
    <location>
        <begin position="28"/>
        <end position="164"/>
    </location>
</feature>
<evidence type="ECO:0000259" key="2">
    <source>
        <dbReference type="Pfam" id="PF13673"/>
    </source>
</evidence>
<dbReference type="InterPro" id="IPR000182">
    <property type="entry name" value="GNAT_dom"/>
</dbReference>
<evidence type="ECO:0000313" key="4">
    <source>
        <dbReference type="Proteomes" id="UP000035720"/>
    </source>
</evidence>
<evidence type="ECO:0000259" key="1">
    <source>
        <dbReference type="Pfam" id="PF13302"/>
    </source>
</evidence>
<gene>
    <name evidence="3" type="ORF">BN13_180012</name>
</gene>
<keyword evidence="3" id="KW-0808">Transferase</keyword>
<dbReference type="Pfam" id="PF13302">
    <property type="entry name" value="Acetyltransf_3"/>
    <property type="match status" value="1"/>
</dbReference>
<dbReference type="CDD" id="cd04301">
    <property type="entry name" value="NAT_SF"/>
    <property type="match status" value="1"/>
</dbReference>
<dbReference type="AlphaFoldDB" id="A0A077M7F8"/>
<reference evidence="3 4" key="1">
    <citation type="journal article" date="2013" name="ISME J.">
        <title>A metabolic model for members of the genus Tetrasphaera involved in enhanced biological phosphorus removal.</title>
        <authorList>
            <person name="Kristiansen R."/>
            <person name="Nguyen H.T.T."/>
            <person name="Saunders A.M."/>
            <person name="Nielsen J.L."/>
            <person name="Wimmer R."/>
            <person name="Le V.Q."/>
            <person name="McIlroy S.J."/>
            <person name="Petrovski S."/>
            <person name="Seviour R.J."/>
            <person name="Calteau A."/>
            <person name="Nielsen K.L."/>
            <person name="Nielsen P.H."/>
        </authorList>
    </citation>
    <scope>NUCLEOTIDE SEQUENCE [LARGE SCALE GENOMIC DNA]</scope>
    <source>
        <strain evidence="3 4">Ben 74</strain>
    </source>
</reference>
<dbReference type="Proteomes" id="UP000035720">
    <property type="component" value="Unassembled WGS sequence"/>
</dbReference>
<evidence type="ECO:0000313" key="3">
    <source>
        <dbReference type="EMBL" id="CCI52489.1"/>
    </source>
</evidence>
<dbReference type="Pfam" id="PF13673">
    <property type="entry name" value="Acetyltransf_10"/>
    <property type="match status" value="1"/>
</dbReference>
<dbReference type="PANTHER" id="PTHR43792:SF1">
    <property type="entry name" value="N-ACETYLTRANSFERASE DOMAIN-CONTAINING PROTEIN"/>
    <property type="match status" value="1"/>
</dbReference>
<dbReference type="STRING" id="1193518.BN13_180012"/>
<proteinExistence type="predicted"/>
<dbReference type="Gene3D" id="3.40.630.30">
    <property type="match status" value="2"/>
</dbReference>
<sequence length="367" mass="39208">MGAGVSLALGYGPRVRDHLAPRVLRTSRLTLRPPTRADHDFLGALHGDPELYRHAPWARQTDPAAFAVDFAGWRGMWTELGFGYWVVLDCAGEAIGFAGLRPAAPGRLNLYYRFAGAAHGHGFAREAARAAVTHAAEWLPGHVVEAVVMPGHTASIRTAESAGLILAGTRRHPGDPAEVGESLVLEGPSIERIDALDDELRHDVLALFSRVTDAGGSVGFLPGTPVREIAAALAAHEDEMAAGRAFAVALRDGSALAGWAWWVRSVNSLLGHGRWLYRFMVDPARQGRNVGAILLAATTGLARTDGAEQLHLSYRSGSGLGEFYAKGGYVEVGRLPGVIRVAAGDDRDEVWMSRRVDGGPLVADGRR</sequence>
<comment type="caution">
    <text evidence="3">The sequence shown here is derived from an EMBL/GenBank/DDBJ whole genome shotgun (WGS) entry which is preliminary data.</text>
</comment>
<accession>A0A077M7F8</accession>
<feature type="domain" description="N-acetyltransferase" evidence="2">
    <location>
        <begin position="234"/>
        <end position="333"/>
    </location>
</feature>
<dbReference type="InterPro" id="IPR051531">
    <property type="entry name" value="N-acetyltransferase"/>
</dbReference>
<organism evidence="3 4">
    <name type="scientific">Nostocoides jenkinsii Ben 74</name>
    <dbReference type="NCBI Taxonomy" id="1193518"/>
    <lineage>
        <taxon>Bacteria</taxon>
        <taxon>Bacillati</taxon>
        <taxon>Actinomycetota</taxon>
        <taxon>Actinomycetes</taxon>
        <taxon>Micrococcales</taxon>
        <taxon>Intrasporangiaceae</taxon>
        <taxon>Nostocoides</taxon>
    </lineage>
</organism>
<keyword evidence="4" id="KW-1185">Reference proteome</keyword>
<dbReference type="EMBL" id="CAJC01000090">
    <property type="protein sequence ID" value="CCI52489.1"/>
    <property type="molecule type" value="Genomic_DNA"/>
</dbReference>
<dbReference type="SUPFAM" id="SSF55729">
    <property type="entry name" value="Acyl-CoA N-acyltransferases (Nat)"/>
    <property type="match status" value="2"/>
</dbReference>